<accession>A0A2P2IZF6</accession>
<dbReference type="EMBL" id="GGEC01006131">
    <property type="protein sequence ID" value="MBW86614.1"/>
    <property type="molecule type" value="Transcribed_RNA"/>
</dbReference>
<reference evidence="1" key="1">
    <citation type="submission" date="2018-02" db="EMBL/GenBank/DDBJ databases">
        <title>Rhizophora mucronata_Transcriptome.</title>
        <authorList>
            <person name="Meera S.P."/>
            <person name="Sreeshan A."/>
            <person name="Augustine A."/>
        </authorList>
    </citation>
    <scope>NUCLEOTIDE SEQUENCE</scope>
    <source>
        <tissue evidence="1">Leaf</tissue>
    </source>
</reference>
<organism evidence="1">
    <name type="scientific">Rhizophora mucronata</name>
    <name type="common">Asiatic mangrove</name>
    <dbReference type="NCBI Taxonomy" id="61149"/>
    <lineage>
        <taxon>Eukaryota</taxon>
        <taxon>Viridiplantae</taxon>
        <taxon>Streptophyta</taxon>
        <taxon>Embryophyta</taxon>
        <taxon>Tracheophyta</taxon>
        <taxon>Spermatophyta</taxon>
        <taxon>Magnoliopsida</taxon>
        <taxon>eudicotyledons</taxon>
        <taxon>Gunneridae</taxon>
        <taxon>Pentapetalae</taxon>
        <taxon>rosids</taxon>
        <taxon>fabids</taxon>
        <taxon>Malpighiales</taxon>
        <taxon>Rhizophoraceae</taxon>
        <taxon>Rhizophora</taxon>
    </lineage>
</organism>
<evidence type="ECO:0000313" key="1">
    <source>
        <dbReference type="EMBL" id="MBW86614.1"/>
    </source>
</evidence>
<name>A0A2P2IZF6_RHIMU</name>
<protein>
    <submittedName>
        <fullName evidence="1">Uncharacterized protein</fullName>
    </submittedName>
</protein>
<proteinExistence type="predicted"/>
<dbReference type="AlphaFoldDB" id="A0A2P2IZF6"/>
<sequence>MPVMRSPQRQSLSMIELFGLGT</sequence>